<keyword evidence="6 9" id="KW-0472">Membrane</keyword>
<dbReference type="Pfam" id="PF02949">
    <property type="entry name" value="7tm_6"/>
    <property type="match status" value="1"/>
</dbReference>
<keyword evidence="3 9" id="KW-0812">Transmembrane</keyword>
<name>A0AAW1CPW7_9HEMI</name>
<keyword evidence="5 9" id="KW-1133">Transmembrane helix</keyword>
<comment type="subcellular location">
    <subcellularLocation>
        <location evidence="1">Membrane</location>
        <topology evidence="1">Multi-pass membrane protein</topology>
    </subcellularLocation>
</comment>
<comment type="caution">
    <text evidence="10">The sequence shown here is derived from an EMBL/GenBank/DDBJ whole genome shotgun (WGS) entry which is preliminary data.</text>
</comment>
<feature type="transmembrane region" description="Helical" evidence="9">
    <location>
        <begin position="81"/>
        <end position="107"/>
    </location>
</feature>
<evidence type="ECO:0000256" key="8">
    <source>
        <dbReference type="ARBA" id="ARBA00023224"/>
    </source>
</evidence>
<evidence type="ECO:0000256" key="1">
    <source>
        <dbReference type="ARBA" id="ARBA00004141"/>
    </source>
</evidence>
<sequence length="238" mass="27372">MYIVLTVIELCVGSREVQDIIGTFSILITAGSAIIRALRFLAKKKEIVTILDRLETLRLKMLNDEENKHTVIDAENIGRKILASIFISLNSFPISSFVWATFCDYLLDFKETHMVLKVWVPWSRENALVHVLTNALLSLLTIPCGAFFSAIHFLELSFTLYTSAYIKTLQNNLINKGIRNEGIYEHHKVIIQLIKDHNKILSGIKYFETQISPLMPCGFGYAFIKVISVFYRKMFPYW</sequence>
<evidence type="ECO:0000256" key="7">
    <source>
        <dbReference type="ARBA" id="ARBA00023170"/>
    </source>
</evidence>
<reference evidence="10 11" key="1">
    <citation type="submission" date="2022-12" db="EMBL/GenBank/DDBJ databases">
        <title>Chromosome-level genome assembly of true bugs.</title>
        <authorList>
            <person name="Ma L."/>
            <person name="Li H."/>
        </authorList>
    </citation>
    <scope>NUCLEOTIDE SEQUENCE [LARGE SCALE GENOMIC DNA]</scope>
    <source>
        <strain evidence="10">Lab_2022b</strain>
    </source>
</reference>
<evidence type="ECO:0000313" key="10">
    <source>
        <dbReference type="EMBL" id="KAK9499555.1"/>
    </source>
</evidence>
<gene>
    <name evidence="10" type="ORF">O3M35_002576</name>
</gene>
<feature type="transmembrane region" description="Helical" evidence="9">
    <location>
        <begin position="127"/>
        <end position="154"/>
    </location>
</feature>
<keyword evidence="7" id="KW-0675">Receptor</keyword>
<organism evidence="10 11">
    <name type="scientific">Rhynocoris fuscipes</name>
    <dbReference type="NCBI Taxonomy" id="488301"/>
    <lineage>
        <taxon>Eukaryota</taxon>
        <taxon>Metazoa</taxon>
        <taxon>Ecdysozoa</taxon>
        <taxon>Arthropoda</taxon>
        <taxon>Hexapoda</taxon>
        <taxon>Insecta</taxon>
        <taxon>Pterygota</taxon>
        <taxon>Neoptera</taxon>
        <taxon>Paraneoptera</taxon>
        <taxon>Hemiptera</taxon>
        <taxon>Heteroptera</taxon>
        <taxon>Panheteroptera</taxon>
        <taxon>Cimicomorpha</taxon>
        <taxon>Reduviidae</taxon>
        <taxon>Harpactorinae</taxon>
        <taxon>Harpactorini</taxon>
        <taxon>Rhynocoris</taxon>
    </lineage>
</organism>
<feature type="transmembrane region" description="Helical" evidence="9">
    <location>
        <begin position="20"/>
        <end position="38"/>
    </location>
</feature>
<keyword evidence="4" id="KW-0552">Olfaction</keyword>
<evidence type="ECO:0000256" key="6">
    <source>
        <dbReference type="ARBA" id="ARBA00023136"/>
    </source>
</evidence>
<accession>A0AAW1CPW7</accession>
<dbReference type="EMBL" id="JAPXFL010000011">
    <property type="protein sequence ID" value="KAK9499555.1"/>
    <property type="molecule type" value="Genomic_DNA"/>
</dbReference>
<keyword evidence="11" id="KW-1185">Reference proteome</keyword>
<keyword evidence="2" id="KW-0716">Sensory transduction</keyword>
<dbReference type="GO" id="GO:0016020">
    <property type="term" value="C:membrane"/>
    <property type="evidence" value="ECO:0007669"/>
    <property type="project" value="UniProtKB-SubCell"/>
</dbReference>
<evidence type="ECO:0000256" key="5">
    <source>
        <dbReference type="ARBA" id="ARBA00022989"/>
    </source>
</evidence>
<protein>
    <submittedName>
        <fullName evidence="10">Uncharacterized protein</fullName>
    </submittedName>
</protein>
<dbReference type="Proteomes" id="UP001461498">
    <property type="component" value="Unassembled WGS sequence"/>
</dbReference>
<evidence type="ECO:0000256" key="4">
    <source>
        <dbReference type="ARBA" id="ARBA00022725"/>
    </source>
</evidence>
<dbReference type="GO" id="GO:0007165">
    <property type="term" value="P:signal transduction"/>
    <property type="evidence" value="ECO:0007669"/>
    <property type="project" value="UniProtKB-KW"/>
</dbReference>
<dbReference type="GO" id="GO:0005549">
    <property type="term" value="F:odorant binding"/>
    <property type="evidence" value="ECO:0007669"/>
    <property type="project" value="InterPro"/>
</dbReference>
<proteinExistence type="predicted"/>
<evidence type="ECO:0000256" key="2">
    <source>
        <dbReference type="ARBA" id="ARBA00022606"/>
    </source>
</evidence>
<evidence type="ECO:0000256" key="3">
    <source>
        <dbReference type="ARBA" id="ARBA00022692"/>
    </source>
</evidence>
<dbReference type="InterPro" id="IPR004117">
    <property type="entry name" value="7tm6_olfct_rcpt"/>
</dbReference>
<evidence type="ECO:0000313" key="11">
    <source>
        <dbReference type="Proteomes" id="UP001461498"/>
    </source>
</evidence>
<dbReference type="AlphaFoldDB" id="A0AAW1CPW7"/>
<evidence type="ECO:0000256" key="9">
    <source>
        <dbReference type="SAM" id="Phobius"/>
    </source>
</evidence>
<keyword evidence="8" id="KW-0807">Transducer</keyword>
<dbReference type="GO" id="GO:0004984">
    <property type="term" value="F:olfactory receptor activity"/>
    <property type="evidence" value="ECO:0007669"/>
    <property type="project" value="InterPro"/>
</dbReference>